<evidence type="ECO:0000256" key="1">
    <source>
        <dbReference type="SAM" id="Phobius"/>
    </source>
</evidence>
<keyword evidence="3" id="KW-1185">Reference proteome</keyword>
<evidence type="ECO:0000313" key="3">
    <source>
        <dbReference type="Proteomes" id="UP001213979"/>
    </source>
</evidence>
<evidence type="ECO:0000313" key="2">
    <source>
        <dbReference type="EMBL" id="MDE8563250.1"/>
    </source>
</evidence>
<gene>
    <name evidence="2" type="ORF">PNH38_05035</name>
</gene>
<organism evidence="2 3">
    <name type="scientific">Anoxybacteroides rupiense</name>
    <dbReference type="NCBI Taxonomy" id="311460"/>
    <lineage>
        <taxon>Bacteria</taxon>
        <taxon>Bacillati</taxon>
        <taxon>Bacillota</taxon>
        <taxon>Bacilli</taxon>
        <taxon>Bacillales</taxon>
        <taxon>Anoxybacillaceae</taxon>
        <taxon>Anoxybacteroides</taxon>
    </lineage>
</organism>
<keyword evidence="1" id="KW-0812">Transmembrane</keyword>
<accession>A0ABT5W1P4</accession>
<protein>
    <recommendedName>
        <fullName evidence="4">Immunodominant membrane protein</fullName>
    </recommendedName>
</protein>
<name>A0ABT5W1P4_9BACL</name>
<feature type="transmembrane region" description="Helical" evidence="1">
    <location>
        <begin position="21"/>
        <end position="43"/>
    </location>
</feature>
<keyword evidence="1" id="KW-0472">Membrane</keyword>
<comment type="caution">
    <text evidence="2">The sequence shown here is derived from an EMBL/GenBank/DDBJ whole genome shotgun (WGS) entry which is preliminary data.</text>
</comment>
<reference evidence="2 3" key="1">
    <citation type="submission" date="2023-01" db="EMBL/GenBank/DDBJ databases">
        <title>Genome-based reclassification of Anoxybacillus geothermalis as a later heterotypic synonym of Anoxybacillus rupiensis.</title>
        <authorList>
            <person name="Inan Bektas K."/>
            <person name="Canakci S."/>
            <person name="Belduz A.A."/>
            <person name="Guler H.H."/>
        </authorList>
    </citation>
    <scope>NUCLEOTIDE SEQUENCE [LARGE SCALE GENOMIC DNA]</scope>
    <source>
        <strain evidence="2 3">DSM 17127</strain>
    </source>
</reference>
<sequence>MKFAIVCKTNKIHIIKRGLPLKKLFVVFGLLLIVVLGSGFFVLNKTPAKNTESQPKNQMEAIKPEVLQRGVDPNTYPKYESNFNLYFAHLNASVFVDKSKVNNGGKPLSAEDYKSILNEMKKNLSEIKYDNNGEKKAELDKAIKLVNQAIQSKAKKGDPIFNEIHQTIHDLDVYFNTTHFVDE</sequence>
<keyword evidence="1" id="KW-1133">Transmembrane helix</keyword>
<dbReference type="Proteomes" id="UP001213979">
    <property type="component" value="Unassembled WGS sequence"/>
</dbReference>
<proteinExistence type="predicted"/>
<evidence type="ECO:0008006" key="4">
    <source>
        <dbReference type="Google" id="ProtNLM"/>
    </source>
</evidence>
<dbReference type="EMBL" id="JAQOTG010000002">
    <property type="protein sequence ID" value="MDE8563250.1"/>
    <property type="molecule type" value="Genomic_DNA"/>
</dbReference>